<dbReference type="Pfam" id="PF11635">
    <property type="entry name" value="Med16_N"/>
    <property type="match status" value="1"/>
</dbReference>
<evidence type="ECO:0000256" key="7">
    <source>
        <dbReference type="ARBA" id="ARBA00023159"/>
    </source>
</evidence>
<proteinExistence type="inferred from homology"/>
<evidence type="ECO:0000256" key="8">
    <source>
        <dbReference type="ARBA" id="ARBA00023163"/>
    </source>
</evidence>
<evidence type="ECO:0000256" key="9">
    <source>
        <dbReference type="ARBA" id="ARBA00023242"/>
    </source>
</evidence>
<dbReference type="GO" id="GO:0016592">
    <property type="term" value="C:mediator complex"/>
    <property type="evidence" value="ECO:0007669"/>
    <property type="project" value="InterPro"/>
</dbReference>
<evidence type="ECO:0000313" key="16">
    <source>
        <dbReference type="Proteomes" id="UP001367676"/>
    </source>
</evidence>
<keyword evidence="9 11" id="KW-0539">Nucleus</keyword>
<dbReference type="PANTHER" id="PTHR13224">
    <property type="entry name" value="THYROID HORMONE RECEPTOR-ASSOCIATED PROTEIN-RELATED"/>
    <property type="match status" value="1"/>
</dbReference>
<dbReference type="Proteomes" id="UP001367676">
    <property type="component" value="Unassembled WGS sequence"/>
</dbReference>
<comment type="caution">
    <text evidence="15">The sequence shown here is derived from an EMBL/GenBank/DDBJ whole genome shotgun (WGS) entry which is preliminary data.</text>
</comment>
<organism evidence="15 16">
    <name type="scientific">Parthenolecanium corni</name>
    <dbReference type="NCBI Taxonomy" id="536013"/>
    <lineage>
        <taxon>Eukaryota</taxon>
        <taxon>Metazoa</taxon>
        <taxon>Ecdysozoa</taxon>
        <taxon>Arthropoda</taxon>
        <taxon>Hexapoda</taxon>
        <taxon>Insecta</taxon>
        <taxon>Pterygota</taxon>
        <taxon>Neoptera</taxon>
        <taxon>Paraneoptera</taxon>
        <taxon>Hemiptera</taxon>
        <taxon>Sternorrhyncha</taxon>
        <taxon>Coccoidea</taxon>
        <taxon>Coccidae</taxon>
        <taxon>Parthenolecanium</taxon>
    </lineage>
</organism>
<keyword evidence="5" id="KW-0677">Repeat</keyword>
<evidence type="ECO:0000259" key="13">
    <source>
        <dbReference type="Pfam" id="PF20718"/>
    </source>
</evidence>
<evidence type="ECO:0000313" key="15">
    <source>
        <dbReference type="EMBL" id="KAK7590901.1"/>
    </source>
</evidence>
<feature type="domain" description="Mediator of RNA polymerase II transcription subunit 16 central helical bridge" evidence="13">
    <location>
        <begin position="453"/>
        <end position="639"/>
    </location>
</feature>
<reference evidence="15 16" key="1">
    <citation type="submission" date="2024-03" db="EMBL/GenBank/DDBJ databases">
        <title>Adaptation during the transition from Ophiocordyceps entomopathogen to insect associate is accompanied by gene loss and intensified selection.</title>
        <authorList>
            <person name="Ward C.M."/>
            <person name="Onetto C.A."/>
            <person name="Borneman A.R."/>
        </authorList>
    </citation>
    <scope>NUCLEOTIDE SEQUENCE [LARGE SCALE GENOMIC DNA]</scope>
    <source>
        <strain evidence="15">AWRI1</strain>
        <tissue evidence="15">Single Adult Female</tissue>
    </source>
</reference>
<comment type="subcellular location">
    <subcellularLocation>
        <location evidence="1 11">Nucleus</location>
    </subcellularLocation>
</comment>
<evidence type="ECO:0000256" key="3">
    <source>
        <dbReference type="ARBA" id="ARBA00019614"/>
    </source>
</evidence>
<dbReference type="InterPro" id="IPR048339">
    <property type="entry name" value="Mediator_Med16_C"/>
</dbReference>
<comment type="function">
    <text evidence="11">Component of the Mediator complex, a coactivator involved in the regulated transcription of nearly all RNA polymerase II-dependent genes. Mediator functions as a bridge to convey information from gene-specific regulatory proteins to the basal RNA polymerase II transcription machinery. Mediator is recruited to promoters by direct interactions with regulatory proteins and serves as a scaffold for the assembly of a functional preinitiation complex with RNA polymerase II and the general transcription factors.</text>
</comment>
<evidence type="ECO:0000256" key="6">
    <source>
        <dbReference type="ARBA" id="ARBA00023015"/>
    </source>
</evidence>
<comment type="similarity">
    <text evidence="2 11">Belongs to the Mediator complex subunit 16 family.</text>
</comment>
<comment type="subunit">
    <text evidence="11">Component of the Mediator complex.</text>
</comment>
<feature type="domain" description="Mediator complex subunit Med16 N-terminal" evidence="12">
    <location>
        <begin position="129"/>
        <end position="385"/>
    </location>
</feature>
<keyword evidence="6 11" id="KW-0805">Transcription regulation</keyword>
<keyword evidence="8 11" id="KW-0804">Transcription</keyword>
<keyword evidence="16" id="KW-1185">Reference proteome</keyword>
<dbReference type="Pfam" id="PF20719">
    <property type="entry name" value="Med16_C"/>
    <property type="match status" value="1"/>
</dbReference>
<dbReference type="AlphaFoldDB" id="A0AAN9TX69"/>
<accession>A0AAN9TX69</accession>
<name>A0AAN9TX69_9HEMI</name>
<dbReference type="InterPro" id="IPR021665">
    <property type="entry name" value="Mediator_Med16_N"/>
</dbReference>
<evidence type="ECO:0000256" key="11">
    <source>
        <dbReference type="RuleBase" id="RU364149"/>
    </source>
</evidence>
<evidence type="ECO:0000256" key="5">
    <source>
        <dbReference type="ARBA" id="ARBA00022737"/>
    </source>
</evidence>
<evidence type="ECO:0000259" key="14">
    <source>
        <dbReference type="Pfam" id="PF20719"/>
    </source>
</evidence>
<dbReference type="InterPro" id="IPR048616">
    <property type="entry name" value="MED16_bridge"/>
</dbReference>
<evidence type="ECO:0000256" key="4">
    <source>
        <dbReference type="ARBA" id="ARBA00022574"/>
    </source>
</evidence>
<evidence type="ECO:0000256" key="2">
    <source>
        <dbReference type="ARBA" id="ARBA00006543"/>
    </source>
</evidence>
<evidence type="ECO:0000259" key="12">
    <source>
        <dbReference type="Pfam" id="PF11635"/>
    </source>
</evidence>
<sequence length="819" mass="92312">MELLYMTSRKYAGKTQFYNDFMDAGDEIKGLIRVSQSNVVAWVTKYELNDPSDLSLGSRVYVSDLNIPWNYHKIFDSDNTVTLLEWDLYGEHLLIGDDSGAVSIWSYRDFIFNDWTCVGRINLLGEYMIAGIFFHSGRKIALNFDKRDSMHYYEKFHYVRYTPTVQVVGGTAIDGCLVVTSTGLVVASVMTGDINEPLVTSTESVSPVRYKISVVDIAYRKNGNLIVATSCGNYKMPIKCYEISIKYSSKKSCSLVSQPLAGFFLDSNSLDSSGQNWRISQIKFIVKDITDSMVVVVNSNSGSVIQLWDFSENSGHMSHVFNEAALSSDVFKTLNWKCLGSLSSDSPVVSVSTPKSLISSSPTAACYIMVALQNNKIKALSRSMKEELSYSLDMFWDMKDIRRAFSNICIADIDLSWMANVMLVSDNVGNFYVIQTPQAELNGPLTVSYATTMLEYCLVSGFDFWDVAISLKPHMLETVCDRFNDNFMKQPPSFQQLEYGGFLSMKAFLYRLTCNSSQRHSDLMSLLTLYSISVAFKSLLRPIDLSNASKGPGESLSLILTEGYSIDMNNVITNIEPKEFSVDPSLLLSLQQLIQWVAHLALNILGRVPDHHKGVGYDIVNDNHALNILREMLVIIRIWGFMKPTILPAFIRSSGNFDGLPTVYRLISRLVQCNTNNEMDENFIDECYSLQNQVLFPTLNLTTFEICDVASPAFYRQSLPLQFTFGTEPDSITYEMETFTLDGSVQTVQNTDIVRHVYLGDGNPHKVKQCNRCQGKTQIVNASKSVALRSWENRWIRSCLCGGKWRFIKPTRSPYSKSK</sequence>
<protein>
    <recommendedName>
        <fullName evidence="3 11">Mediator of RNA polymerase II transcription subunit 16</fullName>
    </recommendedName>
    <alternativeName>
        <fullName evidence="10 11">Mediator complex subunit 16</fullName>
    </alternativeName>
</protein>
<dbReference type="GO" id="GO:0045893">
    <property type="term" value="P:positive regulation of DNA-templated transcription"/>
    <property type="evidence" value="ECO:0007669"/>
    <property type="project" value="TreeGrafter"/>
</dbReference>
<dbReference type="SUPFAM" id="SSF50978">
    <property type="entry name" value="WD40 repeat-like"/>
    <property type="match status" value="1"/>
</dbReference>
<dbReference type="InterPro" id="IPR036322">
    <property type="entry name" value="WD40_repeat_dom_sf"/>
</dbReference>
<gene>
    <name evidence="11" type="primary">MED16</name>
    <name evidence="15" type="ORF">V9T40_002514</name>
</gene>
<evidence type="ECO:0000256" key="10">
    <source>
        <dbReference type="ARBA" id="ARBA00032015"/>
    </source>
</evidence>
<keyword evidence="4" id="KW-0853">WD repeat</keyword>
<dbReference type="PANTHER" id="PTHR13224:SF6">
    <property type="entry name" value="MEDIATOR OF RNA POLYMERASE II TRANSCRIPTION SUBUNIT 16"/>
    <property type="match status" value="1"/>
</dbReference>
<dbReference type="Pfam" id="PF20718">
    <property type="entry name" value="Med16_bridge"/>
    <property type="match status" value="1"/>
</dbReference>
<dbReference type="EMBL" id="JBBCAQ010000022">
    <property type="protein sequence ID" value="KAK7590901.1"/>
    <property type="molecule type" value="Genomic_DNA"/>
</dbReference>
<feature type="domain" description="Mediator complex subunit 16 C-terminal" evidence="14">
    <location>
        <begin position="733"/>
        <end position="806"/>
    </location>
</feature>
<evidence type="ECO:0000256" key="1">
    <source>
        <dbReference type="ARBA" id="ARBA00004123"/>
    </source>
</evidence>
<dbReference type="InterPro" id="IPR048338">
    <property type="entry name" value="Mediator_Med16"/>
</dbReference>
<keyword evidence="7 11" id="KW-0010">Activator</keyword>